<comment type="similarity">
    <text evidence="1">Belongs to the SPATS2 family.</text>
</comment>
<dbReference type="InterPro" id="IPR009816">
    <property type="entry name" value="SPATS2-like"/>
</dbReference>
<feature type="region of interest" description="Disordered" evidence="2">
    <location>
        <begin position="86"/>
        <end position="127"/>
    </location>
</feature>
<dbReference type="Pfam" id="PF07139">
    <property type="entry name" value="SPATS2-like"/>
    <property type="match status" value="1"/>
</dbReference>
<evidence type="ECO:0000313" key="4">
    <source>
        <dbReference type="Proteomes" id="UP000002280"/>
    </source>
</evidence>
<dbReference type="InParanoid" id="F6XQE9"/>
<dbReference type="Bgee" id="ENSMODG00000004216">
    <property type="expression patterns" value="Expressed in spermatocyte and 21 other cell types or tissues"/>
</dbReference>
<reference evidence="3" key="3">
    <citation type="submission" date="2025-09" db="UniProtKB">
        <authorList>
            <consortium name="Ensembl"/>
        </authorList>
    </citation>
    <scope>IDENTIFICATION</scope>
</reference>
<dbReference type="HOGENOM" id="CLU_037089_0_0_1"/>
<reference evidence="3" key="2">
    <citation type="submission" date="2025-08" db="UniProtKB">
        <authorList>
            <consortium name="Ensembl"/>
        </authorList>
    </citation>
    <scope>IDENTIFICATION</scope>
</reference>
<sequence length="221" mass="24381">MSKKQNQKDPSGFIFDLQSNTVLAQGGTFENMKEKINAVRAIVPNRSNNEIILVLQHFDNCVDKTVQAFMEGNASEVLKEWTITGKKKNKKKKSKPKPAAEASNNLPDTNKLASTQEEQSAASLDKGGINGYHVNGAANDTESVDSLSEGLEILSIDARELEDSESAIPDMSDRTGSNIEKSVKDLQRCTVSLARYRVVVKEEMDASIKKMKQAFAELQSW</sequence>
<evidence type="ECO:0000313" key="3">
    <source>
        <dbReference type="Ensembl" id="ENSMODP00000005192.4"/>
    </source>
</evidence>
<dbReference type="Ensembl" id="ENSMODT00000005304.4">
    <property type="protein sequence ID" value="ENSMODP00000005192.4"/>
    <property type="gene ID" value="ENSMODG00000004216.4"/>
</dbReference>
<evidence type="ECO:0000256" key="1">
    <source>
        <dbReference type="ARBA" id="ARBA00007105"/>
    </source>
</evidence>
<dbReference type="GeneTree" id="ENSGT00390000001138"/>
<organism evidence="3 4">
    <name type="scientific">Monodelphis domestica</name>
    <name type="common">Gray short-tailed opossum</name>
    <dbReference type="NCBI Taxonomy" id="13616"/>
    <lineage>
        <taxon>Eukaryota</taxon>
        <taxon>Metazoa</taxon>
        <taxon>Chordata</taxon>
        <taxon>Craniata</taxon>
        <taxon>Vertebrata</taxon>
        <taxon>Euteleostomi</taxon>
        <taxon>Mammalia</taxon>
        <taxon>Metatheria</taxon>
        <taxon>Didelphimorphia</taxon>
        <taxon>Didelphidae</taxon>
        <taxon>Monodelphis</taxon>
    </lineage>
</organism>
<dbReference type="SUPFAM" id="SSF46934">
    <property type="entry name" value="UBA-like"/>
    <property type="match status" value="1"/>
</dbReference>
<reference evidence="3 4" key="1">
    <citation type="journal article" date="2007" name="Nature">
        <title>Genome of the marsupial Monodelphis domestica reveals innovation in non-coding sequences.</title>
        <authorList>
            <person name="Mikkelsen T.S."/>
            <person name="Wakefield M.J."/>
            <person name="Aken B."/>
            <person name="Amemiya C.T."/>
            <person name="Chang J.L."/>
            <person name="Duke S."/>
            <person name="Garber M."/>
            <person name="Gentles A.J."/>
            <person name="Goodstadt L."/>
            <person name="Heger A."/>
            <person name="Jurka J."/>
            <person name="Kamal M."/>
            <person name="Mauceli E."/>
            <person name="Searle S.M."/>
            <person name="Sharpe T."/>
            <person name="Baker M.L."/>
            <person name="Batzer M.A."/>
            <person name="Benos P.V."/>
            <person name="Belov K."/>
            <person name="Clamp M."/>
            <person name="Cook A."/>
            <person name="Cuff J."/>
            <person name="Das R."/>
            <person name="Davidow L."/>
            <person name="Deakin J.E."/>
            <person name="Fazzari M.J."/>
            <person name="Glass J.L."/>
            <person name="Grabherr M."/>
            <person name="Greally J.M."/>
            <person name="Gu W."/>
            <person name="Hore T.A."/>
            <person name="Huttley G.A."/>
            <person name="Kleber M."/>
            <person name="Jirtle R.L."/>
            <person name="Koina E."/>
            <person name="Lee J.T."/>
            <person name="Mahony S."/>
            <person name="Marra M.A."/>
            <person name="Miller R.D."/>
            <person name="Nicholls R.D."/>
            <person name="Oda M."/>
            <person name="Papenfuss A.T."/>
            <person name="Parra Z.E."/>
            <person name="Pollock D.D."/>
            <person name="Ray D.A."/>
            <person name="Schein J.E."/>
            <person name="Speed T.P."/>
            <person name="Thompson K."/>
            <person name="VandeBerg J.L."/>
            <person name="Wade C.M."/>
            <person name="Walker J.A."/>
            <person name="Waters P.D."/>
            <person name="Webber C."/>
            <person name="Weidman J.R."/>
            <person name="Xie X."/>
            <person name="Zody M.C."/>
            <person name="Baldwin J."/>
            <person name="Abdouelleil A."/>
            <person name="Abdulkadir J."/>
            <person name="Abebe A."/>
            <person name="Abera B."/>
            <person name="Abreu J."/>
            <person name="Acer S.C."/>
            <person name="Aftuck L."/>
            <person name="Alexander A."/>
            <person name="An P."/>
            <person name="Anderson E."/>
            <person name="Anderson S."/>
            <person name="Arachi H."/>
            <person name="Azer M."/>
            <person name="Bachantsang P."/>
            <person name="Barry A."/>
            <person name="Bayul T."/>
            <person name="Berlin A."/>
            <person name="Bessette D."/>
            <person name="Bloom T."/>
            <person name="Bloom T."/>
            <person name="Boguslavskiy L."/>
            <person name="Bonnet C."/>
            <person name="Boukhgalter B."/>
            <person name="Bourzgui I."/>
            <person name="Brown A."/>
            <person name="Cahill P."/>
            <person name="Channer S."/>
            <person name="Cheshatsang Y."/>
            <person name="Chuda L."/>
            <person name="Citroen M."/>
            <person name="Collymore A."/>
            <person name="Cooke P."/>
            <person name="Costello M."/>
            <person name="D'Aco K."/>
            <person name="Daza R."/>
            <person name="De Haan G."/>
            <person name="DeGray S."/>
            <person name="DeMaso C."/>
            <person name="Dhargay N."/>
            <person name="Dooley K."/>
            <person name="Dooley E."/>
            <person name="Doricent M."/>
            <person name="Dorje P."/>
            <person name="Dorjee K."/>
            <person name="Dupes A."/>
            <person name="Elong R."/>
            <person name="Falk J."/>
            <person name="Farina A."/>
            <person name="Faro S."/>
            <person name="Ferguson D."/>
            <person name="Fisher S."/>
            <person name="Foley C.D."/>
            <person name="Franke A."/>
            <person name="Friedrich D."/>
            <person name="Gadbois L."/>
            <person name="Gearin G."/>
            <person name="Gearin C.R."/>
            <person name="Giannoukos G."/>
            <person name="Goode T."/>
            <person name="Graham J."/>
            <person name="Grandbois E."/>
            <person name="Grewal S."/>
            <person name="Gyaltsen K."/>
            <person name="Hafez N."/>
            <person name="Hagos B."/>
            <person name="Hall J."/>
            <person name="Henson C."/>
            <person name="Hollinger A."/>
            <person name="Honan T."/>
            <person name="Huard M.D."/>
            <person name="Hughes L."/>
            <person name="Hurhula B."/>
            <person name="Husby M.E."/>
            <person name="Kamat A."/>
            <person name="Kanga B."/>
            <person name="Kashin S."/>
            <person name="Khazanovich D."/>
            <person name="Kisner P."/>
            <person name="Lance K."/>
            <person name="Lara M."/>
            <person name="Lee W."/>
            <person name="Lennon N."/>
            <person name="Letendre F."/>
            <person name="LeVine R."/>
            <person name="Lipovsky A."/>
            <person name="Liu X."/>
            <person name="Liu J."/>
            <person name="Liu S."/>
            <person name="Lokyitsang T."/>
            <person name="Lokyitsang Y."/>
            <person name="Lubonja R."/>
            <person name="Lui A."/>
            <person name="MacDonald P."/>
            <person name="Magnisalis V."/>
            <person name="Maru K."/>
            <person name="Matthews C."/>
            <person name="McCusker W."/>
            <person name="McDonough S."/>
            <person name="Mehta T."/>
            <person name="Meldrim J."/>
            <person name="Meneus L."/>
            <person name="Mihai O."/>
            <person name="Mihalev A."/>
            <person name="Mihova T."/>
            <person name="Mittelman R."/>
            <person name="Mlenga V."/>
            <person name="Montmayeur A."/>
            <person name="Mulrain L."/>
            <person name="Navidi A."/>
            <person name="Naylor J."/>
            <person name="Negash T."/>
            <person name="Nguyen T."/>
            <person name="Nguyen N."/>
            <person name="Nicol R."/>
            <person name="Norbu C."/>
            <person name="Norbu N."/>
            <person name="Novod N."/>
            <person name="O'Neill B."/>
            <person name="Osman S."/>
            <person name="Markiewicz E."/>
            <person name="Oyono O.L."/>
            <person name="Patti C."/>
            <person name="Phunkhang P."/>
            <person name="Pierre F."/>
            <person name="Priest M."/>
            <person name="Raghuraman S."/>
            <person name="Rege F."/>
            <person name="Reyes R."/>
            <person name="Rise C."/>
            <person name="Rogov P."/>
            <person name="Ross K."/>
            <person name="Ryan E."/>
            <person name="Settipalli S."/>
            <person name="Shea T."/>
            <person name="Sherpa N."/>
            <person name="Shi L."/>
            <person name="Shih D."/>
            <person name="Sparrow T."/>
            <person name="Spaulding J."/>
            <person name="Stalker J."/>
            <person name="Stange-Thomann N."/>
            <person name="Stavropoulos S."/>
            <person name="Stone C."/>
            <person name="Strader C."/>
            <person name="Tesfaye S."/>
            <person name="Thomson T."/>
            <person name="Thoulutsang Y."/>
            <person name="Thoulutsang D."/>
            <person name="Topham K."/>
            <person name="Topping I."/>
            <person name="Tsamla T."/>
            <person name="Vassiliev H."/>
            <person name="Vo A."/>
            <person name="Wangchuk T."/>
            <person name="Wangdi T."/>
            <person name="Weiand M."/>
            <person name="Wilkinson J."/>
            <person name="Wilson A."/>
            <person name="Yadav S."/>
            <person name="Young G."/>
            <person name="Yu Q."/>
            <person name="Zembek L."/>
            <person name="Zhong D."/>
            <person name="Zimmer A."/>
            <person name="Zwirko Z."/>
            <person name="Jaffe D.B."/>
            <person name="Alvarez P."/>
            <person name="Brockman W."/>
            <person name="Butler J."/>
            <person name="Chin C."/>
            <person name="Gnerre S."/>
            <person name="MacCallum I."/>
            <person name="Graves J.A."/>
            <person name="Ponting C.P."/>
            <person name="Breen M."/>
            <person name="Samollow P.B."/>
            <person name="Lander E.S."/>
            <person name="Lindblad-Toh K."/>
        </authorList>
    </citation>
    <scope>NUCLEOTIDE SEQUENCE [LARGE SCALE GENOMIC DNA]</scope>
</reference>
<dbReference type="PANTHER" id="PTHR15623:SF10">
    <property type="entry name" value="SPERMATOGENESIS-ASSOCIATED SERINE-RICH PROTEIN 2"/>
    <property type="match status" value="1"/>
</dbReference>
<dbReference type="InterPro" id="IPR009060">
    <property type="entry name" value="UBA-like_sf"/>
</dbReference>
<dbReference type="AlphaFoldDB" id="F6XQE9"/>
<name>F6XQE9_MONDO</name>
<dbReference type="Proteomes" id="UP000002280">
    <property type="component" value="Chromosome 8"/>
</dbReference>
<dbReference type="FunCoup" id="F6XQE9">
    <property type="interactions" value="1385"/>
</dbReference>
<feature type="compositionally biased region" description="Polar residues" evidence="2">
    <location>
        <begin position="102"/>
        <end position="122"/>
    </location>
</feature>
<dbReference type="OMA" id="TRVELCH"/>
<dbReference type="eggNOG" id="ENOG502QY9Y">
    <property type="taxonomic scope" value="Eukaryota"/>
</dbReference>
<evidence type="ECO:0000256" key="2">
    <source>
        <dbReference type="SAM" id="MobiDB-lite"/>
    </source>
</evidence>
<accession>F6XQE9</accession>
<keyword evidence="4" id="KW-1185">Reference proteome</keyword>
<protein>
    <submittedName>
        <fullName evidence="3">Spermatogenesis associated serine rich 2</fullName>
    </submittedName>
</protein>
<proteinExistence type="inferred from homology"/>
<dbReference type="PANTHER" id="PTHR15623">
    <property type="entry name" value="SPERMATOGENESIS-ASSOCIATED SERINE-RICH PROTEIN 2-RELATED"/>
    <property type="match status" value="1"/>
</dbReference>
<feature type="compositionally biased region" description="Basic residues" evidence="2">
    <location>
        <begin position="86"/>
        <end position="96"/>
    </location>
</feature>